<gene>
    <name evidence="1" type="ORF">RCA_03770</name>
</gene>
<dbReference type="Proteomes" id="UP000007878">
    <property type="component" value="Chromosome"/>
</dbReference>
<evidence type="ECO:0000313" key="1">
    <source>
        <dbReference type="EMBL" id="AFB21313.1"/>
    </source>
</evidence>
<dbReference type="EMBL" id="CP003304">
    <property type="protein sequence ID" value="AFB21313.1"/>
    <property type="molecule type" value="Genomic_DNA"/>
</dbReference>
<keyword evidence="2" id="KW-1185">Reference proteome</keyword>
<organism evidence="1 2">
    <name type="scientific">Rickettsia canadensis str. CA410</name>
    <dbReference type="NCBI Taxonomy" id="1105107"/>
    <lineage>
        <taxon>Bacteria</taxon>
        <taxon>Pseudomonadati</taxon>
        <taxon>Pseudomonadota</taxon>
        <taxon>Alphaproteobacteria</taxon>
        <taxon>Rickettsiales</taxon>
        <taxon>Rickettsiaceae</taxon>
        <taxon>Rickettsieae</taxon>
        <taxon>Rickettsia</taxon>
        <taxon>belli group</taxon>
    </lineage>
</organism>
<protein>
    <submittedName>
        <fullName evidence="1">Uncharacterized protein</fullName>
    </submittedName>
</protein>
<sequence>MDTIEGVTYAQTFTIANANANVTVKGLMTGNVKLNIANGITYGLGSKHNSLVSVQV</sequence>
<reference evidence="2" key="1">
    <citation type="submission" date="2012-02" db="EMBL/GenBank/DDBJ databases">
        <title>Complete genome sequence of Rickettsia parkeri strain Portsmouth.</title>
        <authorList>
            <person name="Johnson S.L."/>
            <person name="Munk A.C."/>
            <person name="Han S."/>
            <person name="Bruce D.C."/>
            <person name="Dasch G.A."/>
        </authorList>
    </citation>
    <scope>NUCLEOTIDE SEQUENCE [LARGE SCALE GENOMIC DNA]</scope>
    <source>
        <strain evidence="2">CA410</strain>
    </source>
</reference>
<dbReference type="RefSeq" id="WP_012148947.1">
    <property type="nucleotide sequence ID" value="NC_016929.1"/>
</dbReference>
<evidence type="ECO:0000313" key="2">
    <source>
        <dbReference type="Proteomes" id="UP000007878"/>
    </source>
</evidence>
<proteinExistence type="predicted"/>
<name>A0ABN4AB12_RICCA</name>
<accession>A0ABN4AB12</accession>